<gene>
    <name evidence="4" type="ORF">ACMU_04170</name>
</gene>
<dbReference type="PANTHER" id="PTHR43861">
    <property type="entry name" value="TRANS-ACONITATE 2-METHYLTRANSFERASE-RELATED"/>
    <property type="match status" value="1"/>
</dbReference>
<dbReference type="EMBL" id="JFKE01000011">
    <property type="protein sequence ID" value="KAJ54099.1"/>
    <property type="molecule type" value="Genomic_DNA"/>
</dbReference>
<proteinExistence type="predicted"/>
<dbReference type="PANTHER" id="PTHR43861:SF1">
    <property type="entry name" value="TRANS-ACONITATE 2-METHYLTRANSFERASE"/>
    <property type="match status" value="1"/>
</dbReference>
<comment type="caution">
    <text evidence="4">The sequence shown here is derived from an EMBL/GenBank/DDBJ whole genome shotgun (WGS) entry which is preliminary data.</text>
</comment>
<dbReference type="Proteomes" id="UP000026249">
    <property type="component" value="Unassembled WGS sequence"/>
</dbReference>
<dbReference type="InterPro" id="IPR029063">
    <property type="entry name" value="SAM-dependent_MTases_sf"/>
</dbReference>
<evidence type="ECO:0000313" key="5">
    <source>
        <dbReference type="Proteomes" id="UP000026249"/>
    </source>
</evidence>
<dbReference type="AlphaFoldDB" id="A0A037ZC78"/>
<evidence type="ECO:0000256" key="2">
    <source>
        <dbReference type="ARBA" id="ARBA00022679"/>
    </source>
</evidence>
<dbReference type="CDD" id="cd02440">
    <property type="entry name" value="AdoMet_MTases"/>
    <property type="match status" value="1"/>
</dbReference>
<sequence length="238" mass="25922">MRPALDLLAQVPPLPKGDVIDLGCGSGAMGPALANRFGTVTGIDNSPAMLTKAEQTGAYGALAEANVEDWAPETPPALIYSNALLHWLPDHAELFPKLARMLGAGGVLAVQMPVQFDAPSHALSREIAAQMFPQQYRPHPPQVSAPQVYFDLLDPLGDLSIWRSEYLQILPADAHAHPVRRFTESTALRPVLDALNADQQARFLSAYDDALHTAYPLRGDGRALLPFARLFMVLRRDD</sequence>
<protein>
    <recommendedName>
        <fullName evidence="3">Methyltransferase domain-containing protein</fullName>
    </recommendedName>
</protein>
<dbReference type="Gene3D" id="1.10.150.290">
    <property type="entry name" value="S-adenosyl-L-methionine-dependent methyltransferases"/>
    <property type="match status" value="1"/>
</dbReference>
<accession>A0A037ZC78</accession>
<keyword evidence="2" id="KW-0808">Transferase</keyword>
<dbReference type="GO" id="GO:0030798">
    <property type="term" value="F:trans-aconitate 2-methyltransferase activity"/>
    <property type="evidence" value="ECO:0007669"/>
    <property type="project" value="InterPro"/>
</dbReference>
<evidence type="ECO:0000259" key="3">
    <source>
        <dbReference type="Pfam" id="PF13649"/>
    </source>
</evidence>
<evidence type="ECO:0000256" key="1">
    <source>
        <dbReference type="ARBA" id="ARBA00022603"/>
    </source>
</evidence>
<keyword evidence="1" id="KW-0489">Methyltransferase</keyword>
<organism evidence="4 5">
    <name type="scientific">Actibacterium mucosum KCTC 23349</name>
    <dbReference type="NCBI Taxonomy" id="1454373"/>
    <lineage>
        <taxon>Bacteria</taxon>
        <taxon>Pseudomonadati</taxon>
        <taxon>Pseudomonadota</taxon>
        <taxon>Alphaproteobacteria</taxon>
        <taxon>Rhodobacterales</taxon>
        <taxon>Roseobacteraceae</taxon>
        <taxon>Actibacterium</taxon>
    </lineage>
</organism>
<dbReference type="InterPro" id="IPR041698">
    <property type="entry name" value="Methyltransf_25"/>
</dbReference>
<name>A0A037ZC78_9RHOB</name>
<dbReference type="SUPFAM" id="SSF53335">
    <property type="entry name" value="S-adenosyl-L-methionine-dependent methyltransferases"/>
    <property type="match status" value="1"/>
</dbReference>
<keyword evidence="5" id="KW-1185">Reference proteome</keyword>
<reference evidence="4 5" key="1">
    <citation type="submission" date="2014-03" db="EMBL/GenBank/DDBJ databases">
        <title>Draft Genome Sequence of Actibacterium mucosum KCTC 23349, a Marine Alphaproteobacterium with Complex Ionic Requirements Isolated from Mediterranean Seawater at Malvarrosa Beach, Valencia, Spain.</title>
        <authorList>
            <person name="Arahal D.R."/>
            <person name="Shao Z."/>
            <person name="Lai Q."/>
            <person name="Pujalte M.J."/>
        </authorList>
    </citation>
    <scope>NUCLEOTIDE SEQUENCE [LARGE SCALE GENOMIC DNA]</scope>
    <source>
        <strain evidence="4 5">KCTC 23349</strain>
    </source>
</reference>
<dbReference type="Gene3D" id="3.40.50.150">
    <property type="entry name" value="Vaccinia Virus protein VP39"/>
    <property type="match status" value="1"/>
</dbReference>
<dbReference type="Pfam" id="PF13649">
    <property type="entry name" value="Methyltransf_25"/>
    <property type="match status" value="1"/>
</dbReference>
<evidence type="ECO:0000313" key="4">
    <source>
        <dbReference type="EMBL" id="KAJ54099.1"/>
    </source>
</evidence>
<dbReference type="STRING" id="1454373.ACMU_04170"/>
<feature type="domain" description="Methyltransferase" evidence="3">
    <location>
        <begin position="19"/>
        <end position="106"/>
    </location>
</feature>
<dbReference type="InterPro" id="IPR023149">
    <property type="entry name" value="Trans_acon_MeTrfase_C"/>
</dbReference>